<keyword evidence="3" id="KW-0804">Transcription</keyword>
<dbReference type="PRINTS" id="PR00598">
    <property type="entry name" value="HTHMARR"/>
</dbReference>
<keyword evidence="6" id="KW-1185">Reference proteome</keyword>
<dbReference type="InterPro" id="IPR036388">
    <property type="entry name" value="WH-like_DNA-bd_sf"/>
</dbReference>
<dbReference type="PANTHER" id="PTHR33164">
    <property type="entry name" value="TRANSCRIPTIONAL REGULATOR, MARR FAMILY"/>
    <property type="match status" value="1"/>
</dbReference>
<feature type="domain" description="HTH marR-type" evidence="4">
    <location>
        <begin position="2"/>
        <end position="134"/>
    </location>
</feature>
<organism evidence="5 6">
    <name type="scientific">Sphingosinicella rhizophila</name>
    <dbReference type="NCBI Taxonomy" id="3050082"/>
    <lineage>
        <taxon>Bacteria</taxon>
        <taxon>Pseudomonadati</taxon>
        <taxon>Pseudomonadota</taxon>
        <taxon>Alphaproteobacteria</taxon>
        <taxon>Sphingomonadales</taxon>
        <taxon>Sphingosinicellaceae</taxon>
        <taxon>Sphingosinicella</taxon>
    </lineage>
</organism>
<evidence type="ECO:0000256" key="3">
    <source>
        <dbReference type="ARBA" id="ARBA00023163"/>
    </source>
</evidence>
<dbReference type="Pfam" id="PF01047">
    <property type="entry name" value="MarR"/>
    <property type="match status" value="1"/>
</dbReference>
<dbReference type="EMBL" id="JAVUPU010000002">
    <property type="protein sequence ID" value="MDT9598239.1"/>
    <property type="molecule type" value="Genomic_DNA"/>
</dbReference>
<dbReference type="Proteomes" id="UP001259572">
    <property type="component" value="Unassembled WGS sequence"/>
</dbReference>
<accession>A0ABU3Q4A0</accession>
<keyword evidence="2" id="KW-0238">DNA-binding</keyword>
<evidence type="ECO:0000256" key="1">
    <source>
        <dbReference type="ARBA" id="ARBA00023015"/>
    </source>
</evidence>
<gene>
    <name evidence="5" type="ORF">RQX22_04650</name>
</gene>
<protein>
    <submittedName>
        <fullName evidence="5">MarR family transcriptional regulator</fullName>
    </submittedName>
</protein>
<dbReference type="Gene3D" id="1.10.10.10">
    <property type="entry name" value="Winged helix-like DNA-binding domain superfamily/Winged helix DNA-binding domain"/>
    <property type="match status" value="1"/>
</dbReference>
<evidence type="ECO:0000259" key="4">
    <source>
        <dbReference type="PROSITE" id="PS50995"/>
    </source>
</evidence>
<dbReference type="InterPro" id="IPR036390">
    <property type="entry name" value="WH_DNA-bd_sf"/>
</dbReference>
<proteinExistence type="predicted"/>
<dbReference type="SUPFAM" id="SSF46785">
    <property type="entry name" value="Winged helix' DNA-binding domain"/>
    <property type="match status" value="1"/>
</dbReference>
<name>A0ABU3Q4A0_9SPHN</name>
<evidence type="ECO:0000256" key="2">
    <source>
        <dbReference type="ARBA" id="ARBA00023125"/>
    </source>
</evidence>
<dbReference type="InterPro" id="IPR039422">
    <property type="entry name" value="MarR/SlyA-like"/>
</dbReference>
<reference evidence="5 6" key="1">
    <citation type="submission" date="2023-05" db="EMBL/GenBank/DDBJ databases">
        <authorList>
            <person name="Guo Y."/>
        </authorList>
    </citation>
    <scope>NUCLEOTIDE SEQUENCE [LARGE SCALE GENOMIC DNA]</scope>
    <source>
        <strain evidence="5 6">GR2756</strain>
    </source>
</reference>
<dbReference type="SMART" id="SM00347">
    <property type="entry name" value="HTH_MARR"/>
    <property type="match status" value="1"/>
</dbReference>
<dbReference type="PROSITE" id="PS50995">
    <property type="entry name" value="HTH_MARR_2"/>
    <property type="match status" value="1"/>
</dbReference>
<sequence>MDRNFAFEVAETAQVLRRAFDRRAATLGVTRAQWRVLARLGRQDGPRQVELAEALDVEPITLCRMVDRLSEAGLVERRRDEEDRRAWRIHLTPAAGPLIESLRLLAADFLGDALDGVRDEDQVLALDILARVRANIAGKAVNARKAS</sequence>
<dbReference type="PANTHER" id="PTHR33164:SF64">
    <property type="entry name" value="TRANSCRIPTIONAL REGULATOR SLYA"/>
    <property type="match status" value="1"/>
</dbReference>
<evidence type="ECO:0000313" key="6">
    <source>
        <dbReference type="Proteomes" id="UP001259572"/>
    </source>
</evidence>
<evidence type="ECO:0000313" key="5">
    <source>
        <dbReference type="EMBL" id="MDT9598239.1"/>
    </source>
</evidence>
<keyword evidence="1" id="KW-0805">Transcription regulation</keyword>
<dbReference type="InterPro" id="IPR000835">
    <property type="entry name" value="HTH_MarR-typ"/>
</dbReference>
<dbReference type="RefSeq" id="WP_315724107.1">
    <property type="nucleotide sequence ID" value="NZ_JAVUPU010000002.1"/>
</dbReference>
<comment type="caution">
    <text evidence="5">The sequence shown here is derived from an EMBL/GenBank/DDBJ whole genome shotgun (WGS) entry which is preliminary data.</text>
</comment>